<comment type="caution">
    <text evidence="4">The sequence shown here is derived from an EMBL/GenBank/DDBJ whole genome shotgun (WGS) entry which is preliminary data.</text>
</comment>
<dbReference type="Pfam" id="PF21307">
    <property type="entry name" value="Glyco_hydro_95_C"/>
    <property type="match status" value="1"/>
</dbReference>
<dbReference type="PANTHER" id="PTHR31084">
    <property type="entry name" value="ALPHA-L-FUCOSIDASE 2"/>
    <property type="match status" value="1"/>
</dbReference>
<dbReference type="InterPro" id="IPR049053">
    <property type="entry name" value="AFCA-like_C"/>
</dbReference>
<feature type="domain" description="Glycosyl hydrolase family 95 N-terminal" evidence="1">
    <location>
        <begin position="3"/>
        <end position="251"/>
    </location>
</feature>
<dbReference type="Pfam" id="PF14498">
    <property type="entry name" value="Glyco_hyd_65N_2"/>
    <property type="match status" value="1"/>
</dbReference>
<dbReference type="Pfam" id="PF22124">
    <property type="entry name" value="Glyco_hydro_95_cat"/>
    <property type="match status" value="1"/>
</dbReference>
<evidence type="ECO:0000259" key="1">
    <source>
        <dbReference type="Pfam" id="PF14498"/>
    </source>
</evidence>
<evidence type="ECO:0000313" key="5">
    <source>
        <dbReference type="Proteomes" id="UP001596044"/>
    </source>
</evidence>
<dbReference type="InterPro" id="IPR013780">
    <property type="entry name" value="Glyco_hydro_b"/>
</dbReference>
<dbReference type="EMBL" id="JBHSMJ010000039">
    <property type="protein sequence ID" value="MFC5451624.1"/>
    <property type="molecule type" value="Genomic_DNA"/>
</dbReference>
<sequence>MQLRYPRYARNWTEALPIGNGRLGAMVFGDPQAEHLQLNEDTLWSGTGPRDWNNPQAKSALTEVRRLIAEGRYEEADLKSKEMLGPYNQSYMPLGDLRLKFRHGGVVKDYERSLDLKEAVARVRYRIGNVAYTREMFASFPDQLIVIRLEASAPGALSFSASLDSLHPCRTSAAADRLTLRGVCPEHVDPNYYATDHPVVYGEPESTEAMRFEGRLSVQAENGTVRIDQDGLHVRGAHVVTLLFTAATGFQGFDRPPAASVESIAAVNEARIQASMAKTYEQLKQAHLQDYKPLFERVELHLGHSEAKELLPTDARIAQDGAKDPGLVELLFQYGRYLMIASSRPGTQPANLQGIWNREVRPPWSSNWTMNINAQMNYWPAETCQLSECHEPLIDYIHNLAVNGRKTAEINYGCRGWTAHHNGDIWCQTAPVGDYGHGDPVWAMWPMSAAWLCQHAWERYAFSKDERYLRERAYPVMKEAALFYLDWLHPDGDGRLITSPSTSPEHKFVMASGQKAAVSAASTMDLSLIWELFTSCVEAADILEEDVPLRAELASALERLKPLQIGKRGQLQEWSEDWDDEDVHHRHVSHLFGVFPGRQLTKKAAPQLFEAARQSLEQRGDGGTGWSLAWKIGLWARFQDGNRALRLISNLLQLVEDDGTNYHRGGVYANLFDAHPPFQIDGNFGFTAGVAEMLLQSHADGISLLPALPDAWPSGSVRGLRARGAFGVSLTWEHQRVQAAEVDSRAGGSCRVRAAETLLSIESEGRSVPFESAEDGEVTFETKAGQTYQLRYR</sequence>
<dbReference type="InterPro" id="IPR054363">
    <property type="entry name" value="GH95_cat"/>
</dbReference>
<evidence type="ECO:0000259" key="2">
    <source>
        <dbReference type="Pfam" id="PF21307"/>
    </source>
</evidence>
<dbReference type="InterPro" id="IPR027414">
    <property type="entry name" value="GH95_N_dom"/>
</dbReference>
<dbReference type="Gene3D" id="2.60.40.1180">
    <property type="entry name" value="Golgi alpha-mannosidase II"/>
    <property type="match status" value="1"/>
</dbReference>
<dbReference type="GO" id="GO:0016787">
    <property type="term" value="F:hydrolase activity"/>
    <property type="evidence" value="ECO:0007669"/>
    <property type="project" value="UniProtKB-KW"/>
</dbReference>
<dbReference type="InterPro" id="IPR016518">
    <property type="entry name" value="Alpha-L-fucosidase"/>
</dbReference>
<organism evidence="4 5">
    <name type="scientific">Paenibacillus aestuarii</name>
    <dbReference type="NCBI Taxonomy" id="516965"/>
    <lineage>
        <taxon>Bacteria</taxon>
        <taxon>Bacillati</taxon>
        <taxon>Bacillota</taxon>
        <taxon>Bacilli</taxon>
        <taxon>Bacillales</taxon>
        <taxon>Paenibacillaceae</taxon>
        <taxon>Paenibacillus</taxon>
    </lineage>
</organism>
<evidence type="ECO:0000259" key="3">
    <source>
        <dbReference type="Pfam" id="PF22124"/>
    </source>
</evidence>
<name>A0ABW0KEG6_9BACL</name>
<keyword evidence="5" id="KW-1185">Reference proteome</keyword>
<dbReference type="PIRSF" id="PIRSF007663">
    <property type="entry name" value="UCP007663"/>
    <property type="match status" value="1"/>
</dbReference>
<evidence type="ECO:0000313" key="4">
    <source>
        <dbReference type="EMBL" id="MFC5451624.1"/>
    </source>
</evidence>
<feature type="domain" description="Glycosyl hydrolase family 95 catalytic" evidence="3">
    <location>
        <begin position="279"/>
        <end position="694"/>
    </location>
</feature>
<proteinExistence type="predicted"/>
<dbReference type="Proteomes" id="UP001596044">
    <property type="component" value="Unassembled WGS sequence"/>
</dbReference>
<dbReference type="RefSeq" id="WP_270881116.1">
    <property type="nucleotide sequence ID" value="NZ_JAQFVF010000045.1"/>
</dbReference>
<dbReference type="InterPro" id="IPR008928">
    <property type="entry name" value="6-hairpin_glycosidase_sf"/>
</dbReference>
<accession>A0ABW0KEG6</accession>
<gene>
    <name evidence="4" type="ORF">ACFPOG_25825</name>
</gene>
<dbReference type="PANTHER" id="PTHR31084:SF0">
    <property type="entry name" value="ALPHA-L-FUCOSIDASE 2"/>
    <property type="match status" value="1"/>
</dbReference>
<keyword evidence="4" id="KW-0378">Hydrolase</keyword>
<dbReference type="SUPFAM" id="SSF48208">
    <property type="entry name" value="Six-hairpin glycosidases"/>
    <property type="match status" value="1"/>
</dbReference>
<dbReference type="Gene3D" id="2.70.98.50">
    <property type="entry name" value="putative glycoside hydrolase family protein from bacillus halodurans"/>
    <property type="match status" value="1"/>
</dbReference>
<protein>
    <submittedName>
        <fullName evidence="4">Glycoside hydrolase family 95 protein</fullName>
    </submittedName>
</protein>
<reference evidence="5" key="1">
    <citation type="journal article" date="2019" name="Int. J. Syst. Evol. Microbiol.">
        <title>The Global Catalogue of Microorganisms (GCM) 10K type strain sequencing project: providing services to taxonomists for standard genome sequencing and annotation.</title>
        <authorList>
            <consortium name="The Broad Institute Genomics Platform"/>
            <consortium name="The Broad Institute Genome Sequencing Center for Infectious Disease"/>
            <person name="Wu L."/>
            <person name="Ma J."/>
        </authorList>
    </citation>
    <scope>NUCLEOTIDE SEQUENCE [LARGE SCALE GENOMIC DNA]</scope>
    <source>
        <strain evidence="5">KACC 11904</strain>
    </source>
</reference>
<feature type="domain" description="Alpha fucosidase A-like C-terminal" evidence="2">
    <location>
        <begin position="696"/>
        <end position="790"/>
    </location>
</feature>